<evidence type="ECO:0000256" key="1">
    <source>
        <dbReference type="SAM" id="MobiDB-lite"/>
    </source>
</evidence>
<gene>
    <name evidence="2" type="ORF">E1293_31315</name>
</gene>
<dbReference type="OrthoDB" id="3483867at2"/>
<evidence type="ECO:0000313" key="3">
    <source>
        <dbReference type="Proteomes" id="UP000295578"/>
    </source>
</evidence>
<dbReference type="EMBL" id="SMKY01000188">
    <property type="protein sequence ID" value="TDD73445.1"/>
    <property type="molecule type" value="Genomic_DNA"/>
</dbReference>
<evidence type="ECO:0000313" key="2">
    <source>
        <dbReference type="EMBL" id="TDD73445.1"/>
    </source>
</evidence>
<dbReference type="Proteomes" id="UP000295578">
    <property type="component" value="Unassembled WGS sequence"/>
</dbReference>
<reference evidence="2 3" key="1">
    <citation type="submission" date="2019-03" db="EMBL/GenBank/DDBJ databases">
        <title>Draft genome sequences of novel Actinobacteria.</title>
        <authorList>
            <person name="Sahin N."/>
            <person name="Ay H."/>
            <person name="Saygin H."/>
        </authorList>
    </citation>
    <scope>NUCLEOTIDE SEQUENCE [LARGE SCALE GENOMIC DNA]</scope>
    <source>
        <strain evidence="2 3">DSM 45941</strain>
    </source>
</reference>
<feature type="region of interest" description="Disordered" evidence="1">
    <location>
        <begin position="45"/>
        <end position="64"/>
    </location>
</feature>
<feature type="region of interest" description="Disordered" evidence="1">
    <location>
        <begin position="1"/>
        <end position="27"/>
    </location>
</feature>
<organism evidence="2 3">
    <name type="scientific">Actinomadura darangshiensis</name>
    <dbReference type="NCBI Taxonomy" id="705336"/>
    <lineage>
        <taxon>Bacteria</taxon>
        <taxon>Bacillati</taxon>
        <taxon>Actinomycetota</taxon>
        <taxon>Actinomycetes</taxon>
        <taxon>Streptosporangiales</taxon>
        <taxon>Thermomonosporaceae</taxon>
        <taxon>Actinomadura</taxon>
    </lineage>
</organism>
<comment type="caution">
    <text evidence="2">The sequence shown here is derived from an EMBL/GenBank/DDBJ whole genome shotgun (WGS) entry which is preliminary data.</text>
</comment>
<accession>A0A4R5AN54</accession>
<sequence>MEQDTFLLRSEAAPAASSGAQTPGRRRVRMELARPGSLARAFDNKLTEKSASATGGFGNKISPR</sequence>
<dbReference type="RefSeq" id="WP_132201096.1">
    <property type="nucleotide sequence ID" value="NZ_SMKY01000188.1"/>
</dbReference>
<proteinExistence type="predicted"/>
<dbReference type="AlphaFoldDB" id="A0A4R5AN54"/>
<protein>
    <submittedName>
        <fullName evidence="2">Uncharacterized protein</fullName>
    </submittedName>
</protein>
<keyword evidence="3" id="KW-1185">Reference proteome</keyword>
<name>A0A4R5AN54_9ACTN</name>